<proteinExistence type="predicted"/>
<sequence>MRTRWNTAIQSRLPMALWALLRSGWEFMLLKQSSERGRKMHYEMALKCKAAVAKFAADNGLKVAGDNVDFIPPKGGETYLKASYVEADSRSVDLSRRCRVYLAMVQVDVIFKPGIGTDRARLIAQNVAKSFPEGRIIDSVNKVYVSEWAEVSGVQKHETGWFFPVRFTVRCESVEESGYAPA</sequence>
<evidence type="ECO:0000313" key="1">
    <source>
        <dbReference type="EMBL" id="QFQ33360.1"/>
    </source>
</evidence>
<name>A0A5P8FRW7_9CAUD</name>
<dbReference type="Proteomes" id="UP000326703">
    <property type="component" value="Segment"/>
</dbReference>
<protein>
    <recommendedName>
        <fullName evidence="3">Minor tail protein</fullName>
    </recommendedName>
</protein>
<evidence type="ECO:0008006" key="3">
    <source>
        <dbReference type="Google" id="ProtNLM"/>
    </source>
</evidence>
<keyword evidence="2" id="KW-1185">Reference proteome</keyword>
<dbReference type="EMBL" id="MN379832">
    <property type="protein sequence ID" value="QFQ33360.1"/>
    <property type="molecule type" value="Genomic_DNA"/>
</dbReference>
<organism evidence="1 2">
    <name type="scientific">Klebsiella phage KL</name>
    <dbReference type="NCBI Taxonomy" id="2608376"/>
    <lineage>
        <taxon>Viruses</taxon>
        <taxon>Duplodnaviria</taxon>
        <taxon>Heunggongvirae</taxon>
        <taxon>Uroviricota</taxon>
        <taxon>Caudoviricetes</taxon>
        <taxon>Drexlerviridae</taxon>
        <taxon>Webervirus</taxon>
        <taxon>Webervirus KL</taxon>
    </lineage>
</organism>
<reference evidence="1 2" key="1">
    <citation type="submission" date="2019-08" db="EMBL/GenBank/DDBJ databases">
        <authorList>
            <person name="Gilcrease E.B."/>
        </authorList>
    </citation>
    <scope>NUCLEOTIDE SEQUENCE [LARGE SCALE GENOMIC DNA]</scope>
</reference>
<evidence type="ECO:0000313" key="2">
    <source>
        <dbReference type="Proteomes" id="UP000326703"/>
    </source>
</evidence>
<gene>
    <name evidence="1" type="ORF">KL_54</name>
</gene>
<dbReference type="Pfam" id="PF13554">
    <property type="entry name" value="Phage_tail_terminator_5"/>
    <property type="match status" value="1"/>
</dbReference>
<reference evidence="1 2" key="2">
    <citation type="submission" date="2019-10" db="EMBL/GenBank/DDBJ databases">
        <title>K. pneumoniae NDM1+ phage KL.</title>
        <authorList>
            <person name="Battacharjee A.S."/>
            <person name="Islam M.I."/>
        </authorList>
    </citation>
    <scope>NUCLEOTIDE SEQUENCE [LARGE SCALE GENOMIC DNA]</scope>
</reference>
<dbReference type="Gene3D" id="3.30.2000.20">
    <property type="match status" value="1"/>
</dbReference>
<accession>A0A5P8FRW7</accession>
<dbReference type="InterPro" id="IPR025395">
    <property type="entry name" value="Phage_tail_terminator-like"/>
</dbReference>